<dbReference type="AlphaFoldDB" id="A0A1G7TA72"/>
<dbReference type="PANTHER" id="PTHR18919:SF107">
    <property type="entry name" value="ACETYL-COA ACETYLTRANSFERASE, CYTOSOLIC"/>
    <property type="match status" value="1"/>
</dbReference>
<dbReference type="GO" id="GO:0006635">
    <property type="term" value="P:fatty acid beta-oxidation"/>
    <property type="evidence" value="ECO:0007669"/>
    <property type="project" value="TreeGrafter"/>
</dbReference>
<evidence type="ECO:0000313" key="11">
    <source>
        <dbReference type="Proteomes" id="UP000199708"/>
    </source>
</evidence>
<evidence type="ECO:0000259" key="9">
    <source>
        <dbReference type="Pfam" id="PF02803"/>
    </source>
</evidence>
<dbReference type="Proteomes" id="UP000199708">
    <property type="component" value="Unassembled WGS sequence"/>
</dbReference>
<feature type="domain" description="Thiolase C-terminal" evidence="9">
    <location>
        <begin position="281"/>
        <end position="407"/>
    </location>
</feature>
<dbReference type="PANTHER" id="PTHR18919">
    <property type="entry name" value="ACETYL-COA C-ACYLTRANSFERASE"/>
    <property type="match status" value="1"/>
</dbReference>
<dbReference type="CDD" id="cd00751">
    <property type="entry name" value="thiolase"/>
    <property type="match status" value="1"/>
</dbReference>
<sequence>MKKNLEEVVIVGAARTPVGAFLGDLKTVRVQDLGTTALKEAAKRAGVGLEEIEEVICGHVVGSPTSSNIGRVIGLNAGVPIESTGYTVNRLCGSGIQSAVSAVQVLQSTDSKYVAAGGAESLSRAPYFLPEEVRFQGFRSGDQRLIDSNTMIHTGSVGDGYPEIIHMGQTAEKLAEMYHISREEQDEFALNSQLKAKKAMESGRLDQEIVPVEIKDRKGNVTVVDKDSHPRPDTNMEKLGKLKPAFVKGGSVTAGNASGLNDGAAFEIFTTKENAEANNLEIMAKVVDYSVTGCAPDVMGLGPVNSIKEILERNDFTLEDIDILEINEAFAAQTLAVLKELGNGPETELYHRLNPNGGAIALGHPLGCTGARMITSICYEFKNRPETRYAIASACIGGGMGISILLENGYYKG</sequence>
<dbReference type="EMBL" id="FNCK01000005">
    <property type="protein sequence ID" value="SDG32206.1"/>
    <property type="molecule type" value="Genomic_DNA"/>
</dbReference>
<keyword evidence="4 7" id="KW-0012">Acyltransferase</keyword>
<name>A0A1G7TA72_9LACT</name>
<evidence type="ECO:0000256" key="6">
    <source>
        <dbReference type="PIRSR" id="PIRSR000429-1"/>
    </source>
</evidence>
<dbReference type="PROSITE" id="PS00099">
    <property type="entry name" value="THIOLASE_3"/>
    <property type="match status" value="1"/>
</dbReference>
<dbReference type="InterPro" id="IPR020610">
    <property type="entry name" value="Thiolase_AS"/>
</dbReference>
<dbReference type="InterPro" id="IPR016039">
    <property type="entry name" value="Thiolase-like"/>
</dbReference>
<feature type="active site" description="Proton acceptor" evidence="6">
    <location>
        <position position="395"/>
    </location>
</feature>
<dbReference type="InterPro" id="IPR020617">
    <property type="entry name" value="Thiolase_C"/>
</dbReference>
<keyword evidence="11" id="KW-1185">Reference proteome</keyword>
<feature type="active site" description="Proton acceptor" evidence="6">
    <location>
        <position position="364"/>
    </location>
</feature>
<dbReference type="EC" id="2.3.1.9" evidence="2"/>
<feature type="active site" description="Acyl-thioester intermediate" evidence="6">
    <location>
        <position position="92"/>
    </location>
</feature>
<evidence type="ECO:0000256" key="7">
    <source>
        <dbReference type="RuleBase" id="RU003557"/>
    </source>
</evidence>
<accession>A0A1G7TA72</accession>
<dbReference type="FunFam" id="3.40.47.10:FF:000010">
    <property type="entry name" value="Acetyl-CoA acetyltransferase (Thiolase)"/>
    <property type="match status" value="1"/>
</dbReference>
<dbReference type="Gene3D" id="3.40.47.10">
    <property type="match status" value="2"/>
</dbReference>
<evidence type="ECO:0000256" key="3">
    <source>
        <dbReference type="ARBA" id="ARBA00022679"/>
    </source>
</evidence>
<evidence type="ECO:0000256" key="4">
    <source>
        <dbReference type="ARBA" id="ARBA00023315"/>
    </source>
</evidence>
<dbReference type="InterPro" id="IPR020613">
    <property type="entry name" value="Thiolase_CS"/>
</dbReference>
<dbReference type="InterPro" id="IPR002155">
    <property type="entry name" value="Thiolase"/>
</dbReference>
<evidence type="ECO:0000256" key="2">
    <source>
        <dbReference type="ARBA" id="ARBA00012705"/>
    </source>
</evidence>
<dbReference type="Pfam" id="PF02803">
    <property type="entry name" value="Thiolase_C"/>
    <property type="match status" value="1"/>
</dbReference>
<comment type="similarity">
    <text evidence="1 7">Belongs to the thiolase-like superfamily. Thiolase family.</text>
</comment>
<evidence type="ECO:0000256" key="1">
    <source>
        <dbReference type="ARBA" id="ARBA00010982"/>
    </source>
</evidence>
<keyword evidence="3 7" id="KW-0808">Transferase</keyword>
<dbReference type="PIRSF" id="PIRSF000429">
    <property type="entry name" value="Ac-CoA_Ac_transf"/>
    <property type="match status" value="1"/>
</dbReference>
<dbReference type="SUPFAM" id="SSF53901">
    <property type="entry name" value="Thiolase-like"/>
    <property type="match status" value="2"/>
</dbReference>
<dbReference type="NCBIfam" id="TIGR01930">
    <property type="entry name" value="AcCoA-C-Actrans"/>
    <property type="match status" value="1"/>
</dbReference>
<dbReference type="OrthoDB" id="9764892at2"/>
<evidence type="ECO:0000313" key="10">
    <source>
        <dbReference type="EMBL" id="SDG32206.1"/>
    </source>
</evidence>
<organism evidence="10 11">
    <name type="scientific">Facklamia miroungae</name>
    <dbReference type="NCBI Taxonomy" id="120956"/>
    <lineage>
        <taxon>Bacteria</taxon>
        <taxon>Bacillati</taxon>
        <taxon>Bacillota</taxon>
        <taxon>Bacilli</taxon>
        <taxon>Lactobacillales</taxon>
        <taxon>Aerococcaceae</taxon>
        <taxon>Facklamia</taxon>
    </lineage>
</organism>
<evidence type="ECO:0000256" key="5">
    <source>
        <dbReference type="ARBA" id="ARBA00030755"/>
    </source>
</evidence>
<dbReference type="InterPro" id="IPR020616">
    <property type="entry name" value="Thiolase_N"/>
</dbReference>
<dbReference type="PROSITE" id="PS00737">
    <property type="entry name" value="THIOLASE_2"/>
    <property type="match status" value="1"/>
</dbReference>
<dbReference type="Pfam" id="PF00108">
    <property type="entry name" value="Thiolase_N"/>
    <property type="match status" value="1"/>
</dbReference>
<evidence type="ECO:0000259" key="8">
    <source>
        <dbReference type="Pfam" id="PF00108"/>
    </source>
</evidence>
<reference evidence="10 11" key="1">
    <citation type="submission" date="2016-10" db="EMBL/GenBank/DDBJ databases">
        <authorList>
            <person name="de Groot N.N."/>
        </authorList>
    </citation>
    <scope>NUCLEOTIDE SEQUENCE [LARGE SCALE GENOMIC DNA]</scope>
    <source>
        <strain evidence="10 11">ATCC BAA-466</strain>
    </source>
</reference>
<dbReference type="GO" id="GO:0003985">
    <property type="term" value="F:acetyl-CoA C-acetyltransferase activity"/>
    <property type="evidence" value="ECO:0007669"/>
    <property type="project" value="UniProtKB-EC"/>
</dbReference>
<gene>
    <name evidence="10" type="ORF">SAMN05421791_10563</name>
</gene>
<dbReference type="RefSeq" id="WP_090289975.1">
    <property type="nucleotide sequence ID" value="NZ_FNCK01000005.1"/>
</dbReference>
<proteinExistence type="inferred from homology"/>
<feature type="domain" description="Thiolase N-terminal" evidence="8">
    <location>
        <begin position="8"/>
        <end position="271"/>
    </location>
</feature>
<protein>
    <recommendedName>
        <fullName evidence="2">acetyl-CoA C-acetyltransferase</fullName>
        <ecNumber evidence="2">2.3.1.9</ecNumber>
    </recommendedName>
    <alternativeName>
        <fullName evidence="5">Acetoacetyl-CoA thiolase</fullName>
    </alternativeName>
</protein>
<dbReference type="STRING" id="120956.SAMN05421791_10563"/>